<dbReference type="NCBIfam" id="NF040712">
    <property type="entry name" value="SepH"/>
    <property type="match status" value="1"/>
</dbReference>
<feature type="compositionally biased region" description="Basic and acidic residues" evidence="1">
    <location>
        <begin position="285"/>
        <end position="296"/>
    </location>
</feature>
<dbReference type="InterPro" id="IPR047682">
    <property type="entry name" value="SepH-like"/>
</dbReference>
<dbReference type="AlphaFoldDB" id="A0A9Q4CDZ4"/>
<comment type="caution">
    <text evidence="3">The sequence shown here is derived from an EMBL/GenBank/DDBJ whole genome shotgun (WGS) entry which is preliminary data.</text>
</comment>
<proteinExistence type="predicted"/>
<feature type="region of interest" description="Disordered" evidence="1">
    <location>
        <begin position="228"/>
        <end position="305"/>
    </location>
</feature>
<sequence length="323" mass="34913">MRELNVIPEESTPGSLVLRPVDHDPDAGDGEQFFLAVDDALRAVITGSGDDTATEGDGRVSRDTGSPATPAGDAPQAPRTTREPDPRLSAPLTMSPRDIQARIRGGANITELAAECGVPESRIEPFAHPVLLERGRIADMAKQAHPVRDDGPAPLTLWEVLATALAARGDDLGDSEWDAYREAGGQWVILVTWLEGQTRTTAEWSYHRQGISNATAVARNSVAAALLDPNFGRPTRPLNPVREPDDGGDQGHSSGAPATGFTDRRDDGRGTVGPGTPQPDGENDEFLRHPDEDPQRRPRRRAITPHWEDVLLGVRTNTKRPRN</sequence>
<organism evidence="3 4">
    <name type="scientific">Corynebacterium antarcticum</name>
    <dbReference type="NCBI Taxonomy" id="2800405"/>
    <lineage>
        <taxon>Bacteria</taxon>
        <taxon>Bacillati</taxon>
        <taxon>Actinomycetota</taxon>
        <taxon>Actinomycetes</taxon>
        <taxon>Mycobacteriales</taxon>
        <taxon>Corynebacteriaceae</taxon>
        <taxon>Corynebacterium</taxon>
    </lineage>
</organism>
<dbReference type="EMBL" id="JAPMKX010000003">
    <property type="protein sequence ID" value="MCX7538655.1"/>
    <property type="molecule type" value="Genomic_DNA"/>
</dbReference>
<feature type="region of interest" description="Disordered" evidence="1">
    <location>
        <begin position="47"/>
        <end position="93"/>
    </location>
</feature>
<dbReference type="Pfam" id="PF11268">
    <property type="entry name" value="DUF3071"/>
    <property type="match status" value="1"/>
</dbReference>
<protein>
    <submittedName>
        <fullName evidence="3">Septation protein SepH</fullName>
    </submittedName>
</protein>
<dbReference type="InterPro" id="IPR021421">
    <property type="entry name" value="DUF3071"/>
</dbReference>
<reference evidence="3" key="1">
    <citation type="submission" date="2022-11" db="EMBL/GenBank/DDBJ databases">
        <title>Corynebacterium sp. isolated from Penguins.</title>
        <authorList>
            <person name="Sedlar K."/>
            <person name="Svec P."/>
        </authorList>
    </citation>
    <scope>NUCLEOTIDE SEQUENCE</scope>
    <source>
        <strain evidence="3">P5875</strain>
    </source>
</reference>
<name>A0A9Q4CDZ4_9CORY</name>
<dbReference type="RefSeq" id="WP_267169582.1">
    <property type="nucleotide sequence ID" value="NZ_JAPMKX010000003.1"/>
</dbReference>
<evidence type="ECO:0000256" key="1">
    <source>
        <dbReference type="SAM" id="MobiDB-lite"/>
    </source>
</evidence>
<gene>
    <name evidence="3" type="primary">sepH</name>
    <name evidence="3" type="ORF">OS123_08925</name>
</gene>
<dbReference type="Proteomes" id="UP001070238">
    <property type="component" value="Unassembled WGS sequence"/>
</dbReference>
<evidence type="ECO:0000313" key="4">
    <source>
        <dbReference type="Proteomes" id="UP001070238"/>
    </source>
</evidence>
<feature type="domain" description="DUF3071" evidence="2">
    <location>
        <begin position="1"/>
        <end position="206"/>
    </location>
</feature>
<evidence type="ECO:0000259" key="2">
    <source>
        <dbReference type="Pfam" id="PF11268"/>
    </source>
</evidence>
<feature type="region of interest" description="Disordered" evidence="1">
    <location>
        <begin position="1"/>
        <end position="30"/>
    </location>
</feature>
<evidence type="ECO:0000313" key="3">
    <source>
        <dbReference type="EMBL" id="MCX7538655.1"/>
    </source>
</evidence>
<accession>A0A9Q4CDZ4</accession>